<dbReference type="GO" id="GO:0016757">
    <property type="term" value="F:glycosyltransferase activity"/>
    <property type="evidence" value="ECO:0007669"/>
    <property type="project" value="InterPro"/>
</dbReference>
<dbReference type="Pfam" id="PF13439">
    <property type="entry name" value="Glyco_transf_4"/>
    <property type="match status" value="1"/>
</dbReference>
<organism evidence="3 4">
    <name type="scientific">Caldivirga maquilingensis (strain ATCC 700844 / DSM 13496 / JCM 10307 / IC-167)</name>
    <dbReference type="NCBI Taxonomy" id="397948"/>
    <lineage>
        <taxon>Archaea</taxon>
        <taxon>Thermoproteota</taxon>
        <taxon>Thermoprotei</taxon>
        <taxon>Thermoproteales</taxon>
        <taxon>Thermoproteaceae</taxon>
        <taxon>Caldivirga</taxon>
    </lineage>
</organism>
<protein>
    <submittedName>
        <fullName evidence="3">Glycosyl transferase group 1</fullName>
    </submittedName>
</protein>
<dbReference type="HOGENOM" id="CLU_009583_2_2_2"/>
<proteinExistence type="predicted"/>
<name>A8M949_CALMQ</name>
<accession>A8M949</accession>
<feature type="domain" description="Glycosyltransferase subfamily 4-like N-terminal" evidence="2">
    <location>
        <begin position="14"/>
        <end position="186"/>
    </location>
</feature>
<evidence type="ECO:0000259" key="1">
    <source>
        <dbReference type="Pfam" id="PF00534"/>
    </source>
</evidence>
<dbReference type="InterPro" id="IPR028098">
    <property type="entry name" value="Glyco_trans_4-like_N"/>
</dbReference>
<evidence type="ECO:0000313" key="4">
    <source>
        <dbReference type="Proteomes" id="UP000001137"/>
    </source>
</evidence>
<evidence type="ECO:0000259" key="2">
    <source>
        <dbReference type="Pfam" id="PF13439"/>
    </source>
</evidence>
<dbReference type="STRING" id="397948.Cmaq_1443"/>
<evidence type="ECO:0000313" key="3">
    <source>
        <dbReference type="EMBL" id="ABW02268.1"/>
    </source>
</evidence>
<dbReference type="eggNOG" id="arCOG01403">
    <property type="taxonomic scope" value="Archaea"/>
</dbReference>
<sequence>MRIVHVAPFYKPVIGGVEEVVQRIAEYTAARGHEVHVITYNRLRTGGKGALPREEWINGVHVIRLKPNLTWSHGTYSRELPEVLRKLKPDLVHVHVWRHPHVIQVARLRREMGFKAILHGHAPFHKLNQVGPITWTYYKLVDTTLRSILKNYDTYIALTKHEAETIRRMGLEEDKIMVIPNGINQDQCILSNEREDMVLYLGRISKVKNIELLVKAAKYIKHAQLVIAGPDEGLINTILQYAGKHNIEVKYLGAVSEEKKHELYLKAKAYALPSIYEPFGITLLEAGIHATPSVITGNGGQVYAAPPGKASLWAEPKPEKYAEAIIQLLTDQELHRRLSQGALQHAEQHLWSKILPRYEEIYG</sequence>
<gene>
    <name evidence="3" type="ordered locus">Cmaq_1443</name>
</gene>
<dbReference type="CDD" id="cd03801">
    <property type="entry name" value="GT4_PimA-like"/>
    <property type="match status" value="1"/>
</dbReference>
<keyword evidence="4" id="KW-1185">Reference proteome</keyword>
<dbReference type="InterPro" id="IPR001296">
    <property type="entry name" value="Glyco_trans_1"/>
</dbReference>
<dbReference type="InterPro" id="IPR050194">
    <property type="entry name" value="Glycosyltransferase_grp1"/>
</dbReference>
<dbReference type="PANTHER" id="PTHR45947:SF3">
    <property type="entry name" value="SULFOQUINOVOSYL TRANSFERASE SQD2"/>
    <property type="match status" value="1"/>
</dbReference>
<feature type="domain" description="Glycosyl transferase family 1" evidence="1">
    <location>
        <begin position="190"/>
        <end position="342"/>
    </location>
</feature>
<reference evidence="3 4" key="1">
    <citation type="submission" date="2007-10" db="EMBL/GenBank/DDBJ databases">
        <title>Complete sequence of Caldivirga maquilingensis IC-167.</title>
        <authorList>
            <consortium name="US DOE Joint Genome Institute"/>
            <person name="Copeland A."/>
            <person name="Lucas S."/>
            <person name="Lapidus A."/>
            <person name="Barry K."/>
            <person name="Glavina del Rio T."/>
            <person name="Dalin E."/>
            <person name="Tice H."/>
            <person name="Pitluck S."/>
            <person name="Saunders E."/>
            <person name="Brettin T."/>
            <person name="Bruce D."/>
            <person name="Detter J.C."/>
            <person name="Han C."/>
            <person name="Schmutz J."/>
            <person name="Larimer F."/>
            <person name="Land M."/>
            <person name="Hauser L."/>
            <person name="Kyrpides N."/>
            <person name="Ivanova N."/>
            <person name="Biddle J.F."/>
            <person name="Zhang Z."/>
            <person name="Fitz-Gibbon S.T."/>
            <person name="Lowe T.M."/>
            <person name="Saltikov C."/>
            <person name="House C.H."/>
            <person name="Richardson P."/>
        </authorList>
    </citation>
    <scope>NUCLEOTIDE SEQUENCE [LARGE SCALE GENOMIC DNA]</scope>
    <source>
        <strain evidence="4">ATCC 700844 / DSM 13496 / JCM 10307 / IC-167</strain>
    </source>
</reference>
<keyword evidence="3" id="KW-0808">Transferase</keyword>
<dbReference type="KEGG" id="cma:Cmaq_1443"/>
<dbReference type="Proteomes" id="UP000001137">
    <property type="component" value="Chromosome"/>
</dbReference>
<dbReference type="SUPFAM" id="SSF53756">
    <property type="entry name" value="UDP-Glycosyltransferase/glycogen phosphorylase"/>
    <property type="match status" value="1"/>
</dbReference>
<dbReference type="Pfam" id="PF00534">
    <property type="entry name" value="Glycos_transf_1"/>
    <property type="match status" value="1"/>
</dbReference>
<dbReference type="EMBL" id="CP000852">
    <property type="protein sequence ID" value="ABW02268.1"/>
    <property type="molecule type" value="Genomic_DNA"/>
</dbReference>
<dbReference type="PANTHER" id="PTHR45947">
    <property type="entry name" value="SULFOQUINOVOSYL TRANSFERASE SQD2"/>
    <property type="match status" value="1"/>
</dbReference>
<dbReference type="OrthoDB" id="132546at2157"/>
<dbReference type="CAZy" id="GT4">
    <property type="family name" value="Glycosyltransferase Family 4"/>
</dbReference>
<dbReference type="AlphaFoldDB" id="A8M949"/>
<dbReference type="Gene3D" id="3.40.50.2000">
    <property type="entry name" value="Glycogen Phosphorylase B"/>
    <property type="match status" value="2"/>
</dbReference>